<dbReference type="Proteomes" id="UP001370348">
    <property type="component" value="Chromosome"/>
</dbReference>
<dbReference type="InterPro" id="IPR035905">
    <property type="entry name" value="Barstar-like_sf"/>
</dbReference>
<feature type="domain" description="Barstar (barnase inhibitor)" evidence="2">
    <location>
        <begin position="35"/>
        <end position="113"/>
    </location>
</feature>
<evidence type="ECO:0000313" key="3">
    <source>
        <dbReference type="EMBL" id="WXB11636.1"/>
    </source>
</evidence>
<keyword evidence="4" id="KW-1185">Reference proteome</keyword>
<reference evidence="3 4" key="1">
    <citation type="submission" date="2021-12" db="EMBL/GenBank/DDBJ databases">
        <title>Discovery of the Pendulisporaceae a myxobacterial family with distinct sporulation behavior and unique specialized metabolism.</title>
        <authorList>
            <person name="Garcia R."/>
            <person name="Popoff A."/>
            <person name="Bader C.D."/>
            <person name="Loehr J."/>
            <person name="Walesch S."/>
            <person name="Walt C."/>
            <person name="Boldt J."/>
            <person name="Bunk B."/>
            <person name="Haeckl F.J.F.P.J."/>
            <person name="Gunesch A.P."/>
            <person name="Birkelbach J."/>
            <person name="Nuebel U."/>
            <person name="Pietschmann T."/>
            <person name="Bach T."/>
            <person name="Mueller R."/>
        </authorList>
    </citation>
    <scope>NUCLEOTIDE SEQUENCE [LARGE SCALE GENOMIC DNA]</scope>
    <source>
        <strain evidence="3 4">MSr11954</strain>
    </source>
</reference>
<evidence type="ECO:0000313" key="4">
    <source>
        <dbReference type="Proteomes" id="UP001370348"/>
    </source>
</evidence>
<accession>A0ABZ2LR57</accession>
<comment type="similarity">
    <text evidence="1">Belongs to the barstar family.</text>
</comment>
<dbReference type="SUPFAM" id="SSF52038">
    <property type="entry name" value="Barstar-related"/>
    <property type="match status" value="1"/>
</dbReference>
<protein>
    <submittedName>
        <fullName evidence="3">Barstar family protein</fullName>
    </submittedName>
</protein>
<sequence>MTFEKFEKGVVRLENLDVSAVLDLAKRSGMAAYVLSNVTDRDGFFNAIRAGLPLDPPLVSNRSWDALLDSLRGGLHVADARRVVIVWPGIDAMEPAADRETALDVLVSIAQTLAMPEYTRGRPTEISIVTS</sequence>
<organism evidence="3 4">
    <name type="scientific">Pendulispora albinea</name>
    <dbReference type="NCBI Taxonomy" id="2741071"/>
    <lineage>
        <taxon>Bacteria</taxon>
        <taxon>Pseudomonadati</taxon>
        <taxon>Myxococcota</taxon>
        <taxon>Myxococcia</taxon>
        <taxon>Myxococcales</taxon>
        <taxon>Sorangiineae</taxon>
        <taxon>Pendulisporaceae</taxon>
        <taxon>Pendulispora</taxon>
    </lineage>
</organism>
<gene>
    <name evidence="3" type="ORF">LZC94_27705</name>
</gene>
<dbReference type="RefSeq" id="WP_394821256.1">
    <property type="nucleotide sequence ID" value="NZ_CP089984.1"/>
</dbReference>
<proteinExistence type="inferred from homology"/>
<evidence type="ECO:0000256" key="1">
    <source>
        <dbReference type="ARBA" id="ARBA00006845"/>
    </source>
</evidence>
<dbReference type="InterPro" id="IPR000468">
    <property type="entry name" value="Barstar"/>
</dbReference>
<name>A0ABZ2LR57_9BACT</name>
<dbReference type="Pfam" id="PF01337">
    <property type="entry name" value="Barstar"/>
    <property type="match status" value="1"/>
</dbReference>
<dbReference type="EMBL" id="CP089984">
    <property type="protein sequence ID" value="WXB11636.1"/>
    <property type="molecule type" value="Genomic_DNA"/>
</dbReference>
<dbReference type="Gene3D" id="3.30.370.10">
    <property type="entry name" value="Barstar-like"/>
    <property type="match status" value="1"/>
</dbReference>
<evidence type="ECO:0000259" key="2">
    <source>
        <dbReference type="Pfam" id="PF01337"/>
    </source>
</evidence>